<dbReference type="AlphaFoldDB" id="A0A2T1GJL9"/>
<evidence type="ECO:0000313" key="1">
    <source>
        <dbReference type="EMBL" id="PSB58002.1"/>
    </source>
</evidence>
<keyword evidence="2" id="KW-1185">Reference proteome</keyword>
<gene>
    <name evidence="1" type="ORF">C7B77_06440</name>
</gene>
<proteinExistence type="predicted"/>
<protein>
    <submittedName>
        <fullName evidence="1">Uncharacterized protein</fullName>
    </submittedName>
</protein>
<dbReference type="EMBL" id="PVWO01000052">
    <property type="protein sequence ID" value="PSB58002.1"/>
    <property type="molecule type" value="Genomic_DNA"/>
</dbReference>
<dbReference type="RefSeq" id="WP_106301720.1">
    <property type="nucleotide sequence ID" value="NZ_PVWO01000052.1"/>
</dbReference>
<sequence length="172" mass="19895">MTYQEIVKAIASLPVAERDSLLELIRQQQIERRPDEIAATGERVRQAVKMGTAQEFENVEDLKSYLQTDSEDEVHYIDRDGNPLSYHIKDLYPNKEGYDYVTSQGKIFDTCLPDLVSKYTGKYVVFEDGRAIDSDIDEDALLNRIWQTEFAISRRERYHGMFCELVPNLCSS</sequence>
<accession>A0A2T1GJL9</accession>
<evidence type="ECO:0000313" key="2">
    <source>
        <dbReference type="Proteomes" id="UP000238937"/>
    </source>
</evidence>
<dbReference type="Proteomes" id="UP000238937">
    <property type="component" value="Unassembled WGS sequence"/>
</dbReference>
<organism evidence="1 2">
    <name type="scientific">Chamaesiphon polymorphus CCALA 037</name>
    <dbReference type="NCBI Taxonomy" id="2107692"/>
    <lineage>
        <taxon>Bacteria</taxon>
        <taxon>Bacillati</taxon>
        <taxon>Cyanobacteriota</taxon>
        <taxon>Cyanophyceae</taxon>
        <taxon>Gomontiellales</taxon>
        <taxon>Chamaesiphonaceae</taxon>
        <taxon>Chamaesiphon</taxon>
    </lineage>
</organism>
<name>A0A2T1GJL9_9CYAN</name>
<dbReference type="OrthoDB" id="428109at2"/>
<comment type="caution">
    <text evidence="1">The sequence shown here is derived from an EMBL/GenBank/DDBJ whole genome shotgun (WGS) entry which is preliminary data.</text>
</comment>
<reference evidence="1 2" key="1">
    <citation type="submission" date="2018-03" db="EMBL/GenBank/DDBJ databases">
        <title>The ancient ancestry and fast evolution of plastids.</title>
        <authorList>
            <person name="Moore K.R."/>
            <person name="Magnabosco C."/>
            <person name="Momper L."/>
            <person name="Gold D.A."/>
            <person name="Bosak T."/>
            <person name="Fournier G.P."/>
        </authorList>
    </citation>
    <scope>NUCLEOTIDE SEQUENCE [LARGE SCALE GENOMIC DNA]</scope>
    <source>
        <strain evidence="1 2">CCALA 037</strain>
    </source>
</reference>